<reference evidence="11 12" key="1">
    <citation type="submission" date="2020-12" db="EMBL/GenBank/DDBJ databases">
        <title>FDA dAtabase for Regulatory Grade micrObial Sequences (FDA-ARGOS): Supporting development and validation of Infectious Disease Dx tests.</title>
        <authorList>
            <person name="Sproer C."/>
            <person name="Gronow S."/>
            <person name="Severitt S."/>
            <person name="Schroder I."/>
            <person name="Tallon L."/>
            <person name="Sadzewicz L."/>
            <person name="Zhao X."/>
            <person name="Boylan J."/>
            <person name="Ott S."/>
            <person name="Bowen H."/>
            <person name="Vavikolanu K."/>
            <person name="Mehta A."/>
            <person name="Aluvathingal J."/>
            <person name="Nadendla S."/>
            <person name="Lowell S."/>
            <person name="Myers T."/>
            <person name="Yan Y."/>
            <person name="Sichtig H."/>
        </authorList>
    </citation>
    <scope>NUCLEOTIDE SEQUENCE [LARGE SCALE GENOMIC DNA]</scope>
    <source>
        <strain evidence="11 12">FDAARGOS_988</strain>
    </source>
</reference>
<dbReference type="SUPFAM" id="SSF53218">
    <property type="entry name" value="Molybdenum cofactor biosynthesis proteins"/>
    <property type="match status" value="1"/>
</dbReference>
<keyword evidence="9" id="KW-0460">Magnesium</keyword>
<protein>
    <recommendedName>
        <fullName evidence="5 9">Molybdopterin molybdenumtransferase</fullName>
        <ecNumber evidence="4 9">2.10.1.1</ecNumber>
    </recommendedName>
</protein>
<dbReference type="InterPro" id="IPR036688">
    <property type="entry name" value="MoeA_C_domain_IV_sf"/>
</dbReference>
<dbReference type="EC" id="2.10.1.1" evidence="4 9"/>
<evidence type="ECO:0000256" key="6">
    <source>
        <dbReference type="ARBA" id="ARBA00022505"/>
    </source>
</evidence>
<gene>
    <name evidence="11" type="ORF">I6H45_01950</name>
</gene>
<dbReference type="NCBIfam" id="TIGR00177">
    <property type="entry name" value="molyb_syn"/>
    <property type="match status" value="1"/>
</dbReference>
<dbReference type="RefSeq" id="WP_004838153.1">
    <property type="nucleotide sequence ID" value="NZ_CP066014.1"/>
</dbReference>
<evidence type="ECO:0000313" key="12">
    <source>
        <dbReference type="Proteomes" id="UP000595276"/>
    </source>
</evidence>
<dbReference type="SUPFAM" id="SSF63882">
    <property type="entry name" value="MoeA N-terminal region -like"/>
    <property type="match status" value="1"/>
</dbReference>
<evidence type="ECO:0000256" key="5">
    <source>
        <dbReference type="ARBA" id="ARBA00021108"/>
    </source>
</evidence>
<organism evidence="11 12">
    <name type="scientific">Anaerococcus vaginalis</name>
    <dbReference type="NCBI Taxonomy" id="33037"/>
    <lineage>
        <taxon>Bacteria</taxon>
        <taxon>Bacillati</taxon>
        <taxon>Bacillota</taxon>
        <taxon>Tissierellia</taxon>
        <taxon>Tissierellales</taxon>
        <taxon>Peptoniphilaceae</taxon>
        <taxon>Anaerococcus</taxon>
    </lineage>
</organism>
<keyword evidence="7 9" id="KW-0501">Molybdenum cofactor biosynthesis</keyword>
<dbReference type="SMART" id="SM00852">
    <property type="entry name" value="MoCF_biosynth"/>
    <property type="match status" value="1"/>
</dbReference>
<proteinExistence type="inferred from homology"/>
<dbReference type="CDD" id="cd00887">
    <property type="entry name" value="MoeA"/>
    <property type="match status" value="1"/>
</dbReference>
<dbReference type="Pfam" id="PF03453">
    <property type="entry name" value="MoeA_N"/>
    <property type="match status" value="1"/>
</dbReference>
<comment type="cofactor">
    <cofactor evidence="9">
        <name>Mg(2+)</name>
        <dbReference type="ChEBI" id="CHEBI:18420"/>
    </cofactor>
</comment>
<dbReference type="InterPro" id="IPR005110">
    <property type="entry name" value="MoeA_linker/N"/>
</dbReference>
<dbReference type="Proteomes" id="UP000595276">
    <property type="component" value="Chromosome"/>
</dbReference>
<dbReference type="InterPro" id="IPR038987">
    <property type="entry name" value="MoeA-like"/>
</dbReference>
<dbReference type="InterPro" id="IPR005111">
    <property type="entry name" value="MoeA_C_domain_IV"/>
</dbReference>
<dbReference type="GO" id="GO:0006777">
    <property type="term" value="P:Mo-molybdopterin cofactor biosynthetic process"/>
    <property type="evidence" value="ECO:0007669"/>
    <property type="project" value="UniProtKB-UniRule"/>
</dbReference>
<evidence type="ECO:0000256" key="9">
    <source>
        <dbReference type="RuleBase" id="RU365090"/>
    </source>
</evidence>
<dbReference type="PANTHER" id="PTHR10192:SF5">
    <property type="entry name" value="GEPHYRIN"/>
    <property type="match status" value="1"/>
</dbReference>
<dbReference type="GO" id="GO:0046872">
    <property type="term" value="F:metal ion binding"/>
    <property type="evidence" value="ECO:0007669"/>
    <property type="project" value="UniProtKB-UniRule"/>
</dbReference>
<dbReference type="UniPathway" id="UPA00344"/>
<dbReference type="InterPro" id="IPR036425">
    <property type="entry name" value="MoaB/Mog-like_dom_sf"/>
</dbReference>
<evidence type="ECO:0000256" key="1">
    <source>
        <dbReference type="ARBA" id="ARBA00002901"/>
    </source>
</evidence>
<evidence type="ECO:0000256" key="2">
    <source>
        <dbReference type="ARBA" id="ARBA00005046"/>
    </source>
</evidence>
<feature type="domain" description="MoaB/Mog" evidence="10">
    <location>
        <begin position="188"/>
        <end position="323"/>
    </location>
</feature>
<comment type="pathway">
    <text evidence="2 9">Cofactor biosynthesis; molybdopterin biosynthesis.</text>
</comment>
<dbReference type="GO" id="GO:0005829">
    <property type="term" value="C:cytosol"/>
    <property type="evidence" value="ECO:0007669"/>
    <property type="project" value="TreeGrafter"/>
</dbReference>
<sequence length="405" mass="45241">MDLLDVVKIDEAIDLQVSLMEKIGYKKKIKIRTCDSLGYILANDLISKDDLPCFRKSTMDGYAINYKDSLGATDSIPSMLKVVEEIQMGNIPQKKLKRGEASKIYTGGMVPEGADAVLPIEFTEILSKKLISISKPVVFMENIIDIGDDSKIGDIYEKEGKIIDPETIAMAASLGYEKIEVYEKLKCKILSTGDEIIPVNSKLVLGKSRDINSYMLYSLLKNMGIDVLSMKHLKDEKDLIKKELEEDLDLIIISGSSSKGNKDFVPEISKELNPGMIYHGISIKPGKPTSLSQNNNTMILGLPGNPISAYAVFRTIFQIAYEKYFKIDENLKIKCKIKRNIANTSAKTMICLVEIKKEGNELVASPIFGFSNNISLLKKAKGYIVIDEYVEGIKENEKVWVNLIR</sequence>
<comment type="catalytic activity">
    <reaction evidence="8">
        <text>adenylyl-molybdopterin + molybdate = Mo-molybdopterin + AMP + H(+)</text>
        <dbReference type="Rhea" id="RHEA:35047"/>
        <dbReference type="ChEBI" id="CHEBI:15378"/>
        <dbReference type="ChEBI" id="CHEBI:36264"/>
        <dbReference type="ChEBI" id="CHEBI:62727"/>
        <dbReference type="ChEBI" id="CHEBI:71302"/>
        <dbReference type="ChEBI" id="CHEBI:456215"/>
        <dbReference type="EC" id="2.10.1.1"/>
    </reaction>
</comment>
<evidence type="ECO:0000256" key="3">
    <source>
        <dbReference type="ARBA" id="ARBA00010763"/>
    </source>
</evidence>
<evidence type="ECO:0000313" key="11">
    <source>
        <dbReference type="EMBL" id="QQB62259.1"/>
    </source>
</evidence>
<dbReference type="KEGG" id="avg:I6H45_01950"/>
<dbReference type="Gene3D" id="2.170.190.11">
    <property type="entry name" value="Molybdopterin biosynthesis moea protein, domain 3"/>
    <property type="match status" value="1"/>
</dbReference>
<dbReference type="PANTHER" id="PTHR10192">
    <property type="entry name" value="MOLYBDOPTERIN BIOSYNTHESIS PROTEIN"/>
    <property type="match status" value="1"/>
</dbReference>
<comment type="function">
    <text evidence="1 9">Catalyzes the insertion of molybdate into adenylated molybdopterin with the concomitant release of AMP.</text>
</comment>
<accession>A0A7T4K5H1</accession>
<dbReference type="Gene3D" id="2.40.340.10">
    <property type="entry name" value="MoeA, C-terminal, domain IV"/>
    <property type="match status" value="1"/>
</dbReference>
<evidence type="ECO:0000256" key="7">
    <source>
        <dbReference type="ARBA" id="ARBA00023150"/>
    </source>
</evidence>
<dbReference type="GO" id="GO:0061599">
    <property type="term" value="F:molybdopterin molybdotransferase activity"/>
    <property type="evidence" value="ECO:0007669"/>
    <property type="project" value="UniProtKB-UniRule"/>
</dbReference>
<dbReference type="AlphaFoldDB" id="A0A7T4K5H1"/>
<keyword evidence="9 11" id="KW-0808">Transferase</keyword>
<comment type="similarity">
    <text evidence="3 9">Belongs to the MoeA family.</text>
</comment>
<dbReference type="Pfam" id="PF03454">
    <property type="entry name" value="MoeA_C"/>
    <property type="match status" value="1"/>
</dbReference>
<dbReference type="Gene3D" id="3.40.980.10">
    <property type="entry name" value="MoaB/Mog-like domain"/>
    <property type="match status" value="1"/>
</dbReference>
<dbReference type="Pfam" id="PF00994">
    <property type="entry name" value="MoCF_biosynth"/>
    <property type="match status" value="1"/>
</dbReference>
<keyword evidence="6 9" id="KW-0500">Molybdenum</keyword>
<name>A0A7T4K5H1_9FIRM</name>
<dbReference type="SUPFAM" id="SSF63867">
    <property type="entry name" value="MoeA C-terminal domain-like"/>
    <property type="match status" value="1"/>
</dbReference>
<dbReference type="EMBL" id="CP066014">
    <property type="protein sequence ID" value="QQB62259.1"/>
    <property type="molecule type" value="Genomic_DNA"/>
</dbReference>
<keyword evidence="9" id="KW-0479">Metal-binding</keyword>
<dbReference type="InterPro" id="IPR001453">
    <property type="entry name" value="MoaB/Mog_dom"/>
</dbReference>
<evidence type="ECO:0000259" key="10">
    <source>
        <dbReference type="SMART" id="SM00852"/>
    </source>
</evidence>
<evidence type="ECO:0000256" key="4">
    <source>
        <dbReference type="ARBA" id="ARBA00013269"/>
    </source>
</evidence>
<dbReference type="InterPro" id="IPR036135">
    <property type="entry name" value="MoeA_linker/N_sf"/>
</dbReference>
<dbReference type="Gene3D" id="3.90.105.10">
    <property type="entry name" value="Molybdopterin biosynthesis moea protein, domain 2"/>
    <property type="match status" value="1"/>
</dbReference>
<evidence type="ECO:0000256" key="8">
    <source>
        <dbReference type="ARBA" id="ARBA00047317"/>
    </source>
</evidence>
<dbReference type="GeneID" id="79021475"/>